<name>A0A0F7SLH8_PHARH</name>
<reference evidence="2" key="1">
    <citation type="submission" date="2014-08" db="EMBL/GenBank/DDBJ databases">
        <authorList>
            <person name="Sharma Rahul"/>
            <person name="Thines Marco"/>
        </authorList>
    </citation>
    <scope>NUCLEOTIDE SEQUENCE</scope>
</reference>
<feature type="transmembrane region" description="Helical" evidence="1">
    <location>
        <begin position="26"/>
        <end position="48"/>
    </location>
</feature>
<organism evidence="2">
    <name type="scientific">Phaffia rhodozyma</name>
    <name type="common">Yeast</name>
    <name type="synonym">Xanthophyllomyces dendrorhous</name>
    <dbReference type="NCBI Taxonomy" id="264483"/>
    <lineage>
        <taxon>Eukaryota</taxon>
        <taxon>Fungi</taxon>
        <taxon>Dikarya</taxon>
        <taxon>Basidiomycota</taxon>
        <taxon>Agaricomycotina</taxon>
        <taxon>Tremellomycetes</taxon>
        <taxon>Cystofilobasidiales</taxon>
        <taxon>Mrakiaceae</taxon>
        <taxon>Phaffia</taxon>
    </lineage>
</organism>
<evidence type="ECO:0000313" key="2">
    <source>
        <dbReference type="EMBL" id="CDZ98239.1"/>
    </source>
</evidence>
<evidence type="ECO:0000256" key="1">
    <source>
        <dbReference type="SAM" id="Phobius"/>
    </source>
</evidence>
<keyword evidence="1" id="KW-0472">Membrane</keyword>
<accession>A0A0F7SLH8</accession>
<dbReference type="AlphaFoldDB" id="A0A0F7SLH8"/>
<sequence length="284" mass="30241">MNVPLPILPPRDYPVTRFASSPLPRFLRTVTFLLSLLLGSSAIAAYLYTKIILPRLIRSREARDILLQKHVSHLDSLRISLNRYLDVGFVRNSPSNALPTDNLLIEGSQNEIEASLAADSLTQPLVSSVKEAETEIAPSDTLTIEASSGKDESSLIRADSVLGLSVEKDPVGLPMDDLGDLYALLLMLAPKERPTGLLRAIKGAGASIVSQSLLFNSKTTRVSSNGSYSLSNQLERAGAVGSGGAWGGGLGPGEREVISLIGGLRGDVRGFKGALLSRRALSNP</sequence>
<keyword evidence="1" id="KW-0812">Transmembrane</keyword>
<keyword evidence="1" id="KW-1133">Transmembrane helix</keyword>
<dbReference type="EMBL" id="LN483326">
    <property type="protein sequence ID" value="CDZ98239.1"/>
    <property type="molecule type" value="Genomic_DNA"/>
</dbReference>
<protein>
    <submittedName>
        <fullName evidence="2">Uncharacterized protein</fullName>
    </submittedName>
</protein>
<proteinExistence type="predicted"/>